<dbReference type="Gene3D" id="3.40.390.10">
    <property type="entry name" value="Collagenase (Catalytic Domain)"/>
    <property type="match status" value="1"/>
</dbReference>
<feature type="domain" description="Peptidoglycan binding-like" evidence="2">
    <location>
        <begin position="3"/>
        <end position="48"/>
    </location>
</feature>
<evidence type="ECO:0000256" key="1">
    <source>
        <dbReference type="ARBA" id="ARBA00023049"/>
    </source>
</evidence>
<evidence type="ECO:0000313" key="4">
    <source>
        <dbReference type="EMBL" id="SSX36032.1"/>
    </source>
</evidence>
<dbReference type="PANTHER" id="PTHR10201">
    <property type="entry name" value="MATRIX METALLOPROTEINASE"/>
    <property type="match status" value="1"/>
</dbReference>
<dbReference type="AlphaFoldDB" id="A0A336N0B2"/>
<accession>A0A336N0B2</accession>
<dbReference type="GO" id="GO:0004222">
    <property type="term" value="F:metalloendopeptidase activity"/>
    <property type="evidence" value="ECO:0007669"/>
    <property type="project" value="TreeGrafter"/>
</dbReference>
<dbReference type="OMA" id="IAYNKHE"/>
<evidence type="ECO:0000259" key="2">
    <source>
        <dbReference type="Pfam" id="PF01471"/>
    </source>
</evidence>
<reference evidence="3" key="1">
    <citation type="submission" date="2018-04" db="EMBL/GenBank/DDBJ databases">
        <authorList>
            <person name="Go L.Y."/>
            <person name="Mitchell J.A."/>
        </authorList>
    </citation>
    <scope>NUCLEOTIDE SEQUENCE</scope>
    <source>
        <tissue evidence="3">Whole organism</tissue>
    </source>
</reference>
<gene>
    <name evidence="4" type="primary">CSON012160</name>
</gene>
<dbReference type="EMBL" id="UFQS01005597">
    <property type="protein sequence ID" value="SSX16855.1"/>
    <property type="molecule type" value="Genomic_DNA"/>
</dbReference>
<dbReference type="GO" id="GO:0005615">
    <property type="term" value="C:extracellular space"/>
    <property type="evidence" value="ECO:0007669"/>
    <property type="project" value="TreeGrafter"/>
</dbReference>
<name>A0A336N0B2_CULSO</name>
<reference evidence="4" key="2">
    <citation type="submission" date="2018-07" db="EMBL/GenBank/DDBJ databases">
        <authorList>
            <person name="Quirk P.G."/>
            <person name="Krulwich T.A."/>
        </authorList>
    </citation>
    <scope>NUCLEOTIDE SEQUENCE</scope>
</reference>
<dbReference type="GO" id="GO:0030574">
    <property type="term" value="P:collagen catabolic process"/>
    <property type="evidence" value="ECO:0007669"/>
    <property type="project" value="TreeGrafter"/>
</dbReference>
<dbReference type="VEuPathDB" id="VectorBase:CSON012160"/>
<dbReference type="PANTHER" id="PTHR10201:SF308">
    <property type="entry name" value="MATRIX METALLOPROTEINASE 2"/>
    <property type="match status" value="1"/>
</dbReference>
<dbReference type="GO" id="GO:0030198">
    <property type="term" value="P:extracellular matrix organization"/>
    <property type="evidence" value="ECO:0007669"/>
    <property type="project" value="TreeGrafter"/>
</dbReference>
<evidence type="ECO:0000313" key="3">
    <source>
        <dbReference type="EMBL" id="SSX16855.1"/>
    </source>
</evidence>
<dbReference type="SUPFAM" id="SSF47090">
    <property type="entry name" value="PGBD-like"/>
    <property type="match status" value="1"/>
</dbReference>
<sequence>MDFGYLPKSNIETGNLRTEEQLRSAIKNLQKFGGIPETGVLDATTRNLIRQPRCGMPDTVENGDFSATNFRKRRRSKRYVIQGSKWDHTDITWR</sequence>
<dbReference type="InterPro" id="IPR024079">
    <property type="entry name" value="MetalloPept_cat_dom_sf"/>
</dbReference>
<keyword evidence="1" id="KW-0482">Metalloprotease</keyword>
<keyword evidence="1" id="KW-0645">Protease</keyword>
<dbReference type="InterPro" id="IPR002477">
    <property type="entry name" value="Peptidoglycan-bd-like"/>
</dbReference>
<dbReference type="Pfam" id="PF01471">
    <property type="entry name" value="PG_binding_1"/>
    <property type="match status" value="1"/>
</dbReference>
<keyword evidence="1" id="KW-0378">Hydrolase</keyword>
<dbReference type="EMBL" id="UFQT01005597">
    <property type="protein sequence ID" value="SSX36032.1"/>
    <property type="molecule type" value="Genomic_DNA"/>
</dbReference>
<dbReference type="InterPro" id="IPR036365">
    <property type="entry name" value="PGBD-like_sf"/>
</dbReference>
<proteinExistence type="predicted"/>
<organism evidence="4">
    <name type="scientific">Culicoides sonorensis</name>
    <name type="common">Biting midge</name>
    <dbReference type="NCBI Taxonomy" id="179676"/>
    <lineage>
        <taxon>Eukaryota</taxon>
        <taxon>Metazoa</taxon>
        <taxon>Ecdysozoa</taxon>
        <taxon>Arthropoda</taxon>
        <taxon>Hexapoda</taxon>
        <taxon>Insecta</taxon>
        <taxon>Pterygota</taxon>
        <taxon>Neoptera</taxon>
        <taxon>Endopterygota</taxon>
        <taxon>Diptera</taxon>
        <taxon>Nematocera</taxon>
        <taxon>Chironomoidea</taxon>
        <taxon>Ceratopogonidae</taxon>
        <taxon>Ceratopogoninae</taxon>
        <taxon>Culicoides</taxon>
        <taxon>Monoculicoides</taxon>
    </lineage>
</organism>
<protein>
    <submittedName>
        <fullName evidence="4">CSON012160 protein</fullName>
    </submittedName>
</protein>